<gene>
    <name evidence="1" type="ordered locus">UWK_00535</name>
</gene>
<organism evidence="1 2">
    <name type="scientific">Desulfocapsa sulfexigens (strain DSM 10523 / SB164P1)</name>
    <dbReference type="NCBI Taxonomy" id="1167006"/>
    <lineage>
        <taxon>Bacteria</taxon>
        <taxon>Pseudomonadati</taxon>
        <taxon>Thermodesulfobacteriota</taxon>
        <taxon>Desulfobulbia</taxon>
        <taxon>Desulfobulbales</taxon>
        <taxon>Desulfocapsaceae</taxon>
        <taxon>Desulfocapsa</taxon>
    </lineage>
</organism>
<dbReference type="AlphaFoldDB" id="M1PKV9"/>
<proteinExistence type="predicted"/>
<dbReference type="EMBL" id="CP003985">
    <property type="protein sequence ID" value="AGF77116.1"/>
    <property type="molecule type" value="Genomic_DNA"/>
</dbReference>
<dbReference type="KEGG" id="dsf:UWK_00535"/>
<keyword evidence="2" id="KW-1185">Reference proteome</keyword>
<dbReference type="RefSeq" id="WP_015402814.1">
    <property type="nucleotide sequence ID" value="NC_020304.1"/>
</dbReference>
<dbReference type="STRING" id="1167006.UWK_00535"/>
<protein>
    <recommendedName>
        <fullName evidence="3">Lipoprotein</fullName>
    </recommendedName>
</protein>
<reference evidence="2" key="1">
    <citation type="journal article" date="2013" name="Stand. Genomic Sci.">
        <title>Complete genome sequence of Desulfocapsa sulfexigens, a marine deltaproteobacterium specialized in disproportionating inorganic sulfur compounds.</title>
        <authorList>
            <person name="Finster K.W."/>
            <person name="Kjeldsen K.U."/>
            <person name="Kube M."/>
            <person name="Reinhardt R."/>
            <person name="Mussmann M."/>
            <person name="Amann R."/>
            <person name="Schreiber L."/>
        </authorList>
    </citation>
    <scope>NUCLEOTIDE SEQUENCE [LARGE SCALE GENOMIC DNA]</scope>
    <source>
        <strain evidence="2">DSM 10523 / SB164P1</strain>
    </source>
</reference>
<evidence type="ECO:0000313" key="2">
    <source>
        <dbReference type="Proteomes" id="UP000011721"/>
    </source>
</evidence>
<dbReference type="Proteomes" id="UP000011721">
    <property type="component" value="Chromosome"/>
</dbReference>
<evidence type="ECO:0008006" key="3">
    <source>
        <dbReference type="Google" id="ProtNLM"/>
    </source>
</evidence>
<accession>M1PKV9</accession>
<dbReference type="PROSITE" id="PS51257">
    <property type="entry name" value="PROKAR_LIPOPROTEIN"/>
    <property type="match status" value="1"/>
</dbReference>
<sequence>MMHSITKISAISFIIVCLIFFVSGCQKGNVDRPENVQPFVPLRVEFSGLTKDISVERELEKLLFCRNCLFLRAATTPSLYTLKIEYNRIIDLKSLGFFLLSAALAPIKADFHYSLRVQVVKDDLVLKEYLYATQNQEYTDSAFESMFNPFHDANGRSEEIFTTLAKSFLHDILADKPLPQISPQDEKHSLKY</sequence>
<name>M1PKV9_DESSD</name>
<evidence type="ECO:0000313" key="1">
    <source>
        <dbReference type="EMBL" id="AGF77116.1"/>
    </source>
</evidence>
<dbReference type="HOGENOM" id="CLU_1413157_0_0_7"/>